<reference evidence="2 3" key="1">
    <citation type="submission" date="2019-05" db="EMBL/GenBank/DDBJ databases">
        <title>Another draft genome of Portunus trituberculatus and its Hox gene families provides insights of decapod evolution.</title>
        <authorList>
            <person name="Jeong J.-H."/>
            <person name="Song I."/>
            <person name="Kim S."/>
            <person name="Choi T."/>
            <person name="Kim D."/>
            <person name="Ryu S."/>
            <person name="Kim W."/>
        </authorList>
    </citation>
    <scope>NUCLEOTIDE SEQUENCE [LARGE SCALE GENOMIC DNA]</scope>
    <source>
        <tissue evidence="2">Muscle</tissue>
    </source>
</reference>
<organism evidence="2 3">
    <name type="scientific">Portunus trituberculatus</name>
    <name type="common">Swimming crab</name>
    <name type="synonym">Neptunus trituberculatus</name>
    <dbReference type="NCBI Taxonomy" id="210409"/>
    <lineage>
        <taxon>Eukaryota</taxon>
        <taxon>Metazoa</taxon>
        <taxon>Ecdysozoa</taxon>
        <taxon>Arthropoda</taxon>
        <taxon>Crustacea</taxon>
        <taxon>Multicrustacea</taxon>
        <taxon>Malacostraca</taxon>
        <taxon>Eumalacostraca</taxon>
        <taxon>Eucarida</taxon>
        <taxon>Decapoda</taxon>
        <taxon>Pleocyemata</taxon>
        <taxon>Brachyura</taxon>
        <taxon>Eubrachyura</taxon>
        <taxon>Portunoidea</taxon>
        <taxon>Portunidae</taxon>
        <taxon>Portuninae</taxon>
        <taxon>Portunus</taxon>
    </lineage>
</organism>
<evidence type="ECO:0000256" key="1">
    <source>
        <dbReference type="SAM" id="MobiDB-lite"/>
    </source>
</evidence>
<evidence type="ECO:0000313" key="2">
    <source>
        <dbReference type="EMBL" id="MPC36352.1"/>
    </source>
</evidence>
<keyword evidence="3" id="KW-1185">Reference proteome</keyword>
<feature type="compositionally biased region" description="Acidic residues" evidence="1">
    <location>
        <begin position="1"/>
        <end position="12"/>
    </location>
</feature>
<gene>
    <name evidence="2" type="ORF">E2C01_029808</name>
</gene>
<name>A0A5B7EQB2_PORTR</name>
<sequence>MEAKEEDEEEEEGNRWQKSPKQVGGAKIVTWRHSPWKGTRCTRRLTTLVHHTISPAPGHHHPPAPPPPGTRAPLTT</sequence>
<dbReference type="Proteomes" id="UP000324222">
    <property type="component" value="Unassembled WGS sequence"/>
</dbReference>
<proteinExistence type="predicted"/>
<dbReference type="EMBL" id="VSRR010003495">
    <property type="protein sequence ID" value="MPC36352.1"/>
    <property type="molecule type" value="Genomic_DNA"/>
</dbReference>
<feature type="region of interest" description="Disordered" evidence="1">
    <location>
        <begin position="51"/>
        <end position="76"/>
    </location>
</feature>
<dbReference type="AlphaFoldDB" id="A0A5B7EQB2"/>
<protein>
    <submittedName>
        <fullName evidence="2">Uncharacterized protein</fullName>
    </submittedName>
</protein>
<comment type="caution">
    <text evidence="2">The sequence shown here is derived from an EMBL/GenBank/DDBJ whole genome shotgun (WGS) entry which is preliminary data.</text>
</comment>
<accession>A0A5B7EQB2</accession>
<feature type="region of interest" description="Disordered" evidence="1">
    <location>
        <begin position="1"/>
        <end position="35"/>
    </location>
</feature>
<evidence type="ECO:0000313" key="3">
    <source>
        <dbReference type="Proteomes" id="UP000324222"/>
    </source>
</evidence>